<name>A0A8F3AFZ1_CANAR</name>
<sequence length="160" mass="17123">MSLLDKLEDLQTLSWEASVNGSFESTELTESTESDSDSHSQLSMCSEATSVQSSVRRPDSTKLAKMATPGKAASLRPLPTSRGALASAFDSLGTMLECLEGSAEAELMEIETCLNETIAALKNAPAWDTTIIKRDGLFPCSSSRSKAASTRQAFNRHQTG</sequence>
<proteinExistence type="predicted"/>
<accession>A0A8F3AFZ1</accession>
<protein>
    <submittedName>
        <fullName evidence="2">Uncharacterized protein</fullName>
    </submittedName>
</protein>
<dbReference type="Proteomes" id="UP000825438">
    <property type="component" value="Chromosome II"/>
</dbReference>
<evidence type="ECO:0000256" key="1">
    <source>
        <dbReference type="SAM" id="MobiDB-lite"/>
    </source>
</evidence>
<dbReference type="EMBL" id="CP076750">
    <property type="protein sequence ID" value="QWW23198.1"/>
    <property type="molecule type" value="Genomic_DNA"/>
</dbReference>
<reference evidence="2" key="1">
    <citation type="submission" date="2021-06" db="EMBL/GenBank/DDBJ databases">
        <title>Candida auris outbreak in lebanese hospital.</title>
        <authorList>
            <person name="Finianos M."/>
        </authorList>
    </citation>
    <scope>NUCLEOTIDE SEQUENCE</scope>
    <source>
        <strain evidence="2">CA7LBN</strain>
    </source>
</reference>
<evidence type="ECO:0000313" key="2">
    <source>
        <dbReference type="EMBL" id="QWW23198.1"/>
    </source>
</evidence>
<gene>
    <name evidence="2" type="ORF">CA7LBN_001999</name>
</gene>
<organism evidence="2">
    <name type="scientific">Candidozyma auris</name>
    <name type="common">Yeast</name>
    <name type="synonym">Candida auris</name>
    <dbReference type="NCBI Taxonomy" id="498019"/>
    <lineage>
        <taxon>Eukaryota</taxon>
        <taxon>Fungi</taxon>
        <taxon>Dikarya</taxon>
        <taxon>Ascomycota</taxon>
        <taxon>Saccharomycotina</taxon>
        <taxon>Pichiomycetes</taxon>
        <taxon>Metschnikowiaceae</taxon>
        <taxon>Candidozyma</taxon>
    </lineage>
</organism>
<feature type="region of interest" description="Disordered" evidence="1">
    <location>
        <begin position="48"/>
        <end position="75"/>
    </location>
</feature>
<feature type="region of interest" description="Disordered" evidence="1">
    <location>
        <begin position="23"/>
        <end position="42"/>
    </location>
</feature>
<dbReference type="AlphaFoldDB" id="A0A8F3AFZ1"/>